<evidence type="ECO:0000256" key="5">
    <source>
        <dbReference type="ARBA" id="ARBA00022729"/>
    </source>
</evidence>
<gene>
    <name evidence="11" type="primary">flgH</name>
    <name evidence="13" type="ORF">JAY77_02690</name>
</gene>
<evidence type="ECO:0000313" key="14">
    <source>
        <dbReference type="Proteomes" id="UP000886674"/>
    </source>
</evidence>
<comment type="similarity">
    <text evidence="3 11">Belongs to the FlgH family.</text>
</comment>
<proteinExistence type="inferred from homology"/>
<feature type="signal peptide" evidence="12">
    <location>
        <begin position="1"/>
        <end position="20"/>
    </location>
</feature>
<comment type="subcellular location">
    <subcellularLocation>
        <location evidence="11">Cell outer membrane</location>
    </subcellularLocation>
    <subcellularLocation>
        <location evidence="11">Bacterial flagellum basal body</location>
    </subcellularLocation>
    <subcellularLocation>
        <location evidence="2">Membrane</location>
        <topology evidence="2">Lipid-anchor</topology>
    </subcellularLocation>
</comment>
<accession>A0A9E4NH14</accession>
<dbReference type="GO" id="GO:0003774">
    <property type="term" value="F:cytoskeletal motor activity"/>
    <property type="evidence" value="ECO:0007669"/>
    <property type="project" value="InterPro"/>
</dbReference>
<feature type="chain" id="PRO_5039726315" description="Flagellar L-ring protein" evidence="12">
    <location>
        <begin position="21"/>
        <end position="188"/>
    </location>
</feature>
<evidence type="ECO:0000256" key="7">
    <source>
        <dbReference type="ARBA" id="ARBA00023139"/>
    </source>
</evidence>
<evidence type="ECO:0000256" key="6">
    <source>
        <dbReference type="ARBA" id="ARBA00023136"/>
    </source>
</evidence>
<keyword evidence="13" id="KW-0966">Cell projection</keyword>
<evidence type="ECO:0000256" key="9">
    <source>
        <dbReference type="ARBA" id="ARBA00023237"/>
    </source>
</evidence>
<dbReference type="GO" id="GO:0009279">
    <property type="term" value="C:cell outer membrane"/>
    <property type="evidence" value="ECO:0007669"/>
    <property type="project" value="UniProtKB-SubCell"/>
</dbReference>
<keyword evidence="6 11" id="KW-0472">Membrane</keyword>
<sequence>MSRVLLAALMMGLFTLQASGESLFNETTYQPLITDHRARNIGQLLTVLIYESASSSTSADSDTNNSLDVSINTGYDDTLHDATLGIGNDSSGGGTINRTGRLMASVSVTIEKILDNGEMVVKGEQSIEFNNENQFIHVEGRVRPEDISAENTVLSTRLADAKIRYVGEGLLGRSQEPGLITKFFNWIF</sequence>
<comment type="function">
    <text evidence="1 11">Assembles around the rod to form the L-ring and probably protects the motor/basal body from shearing forces during rotation.</text>
</comment>
<evidence type="ECO:0000256" key="10">
    <source>
        <dbReference type="ARBA" id="ARBA00023288"/>
    </source>
</evidence>
<evidence type="ECO:0000256" key="4">
    <source>
        <dbReference type="ARBA" id="ARBA00011439"/>
    </source>
</evidence>
<keyword evidence="10" id="KW-0449">Lipoprotein</keyword>
<evidence type="ECO:0000256" key="12">
    <source>
        <dbReference type="SAM" id="SignalP"/>
    </source>
</evidence>
<dbReference type="PRINTS" id="PR01008">
    <property type="entry name" value="FLGLRINGFLGH"/>
</dbReference>
<evidence type="ECO:0000256" key="1">
    <source>
        <dbReference type="ARBA" id="ARBA00002591"/>
    </source>
</evidence>
<dbReference type="HAMAP" id="MF_00415">
    <property type="entry name" value="FlgH"/>
    <property type="match status" value="1"/>
</dbReference>
<evidence type="ECO:0000313" key="13">
    <source>
        <dbReference type="EMBL" id="MCG7977041.1"/>
    </source>
</evidence>
<evidence type="ECO:0000256" key="8">
    <source>
        <dbReference type="ARBA" id="ARBA00023143"/>
    </source>
</evidence>
<keyword evidence="8 11" id="KW-0975">Bacterial flagellum</keyword>
<dbReference type="GO" id="GO:0071973">
    <property type="term" value="P:bacterial-type flagellum-dependent cell motility"/>
    <property type="evidence" value="ECO:0007669"/>
    <property type="project" value="InterPro"/>
</dbReference>
<evidence type="ECO:0000256" key="3">
    <source>
        <dbReference type="ARBA" id="ARBA00006929"/>
    </source>
</evidence>
<dbReference type="Pfam" id="PF02107">
    <property type="entry name" value="FlgH"/>
    <property type="match status" value="1"/>
</dbReference>
<dbReference type="PANTHER" id="PTHR34933">
    <property type="entry name" value="FLAGELLAR L-RING PROTEIN"/>
    <property type="match status" value="1"/>
</dbReference>
<keyword evidence="7" id="KW-0564">Palmitate</keyword>
<dbReference type="EMBL" id="JAEPCR010000005">
    <property type="protein sequence ID" value="MCG7977041.1"/>
    <property type="molecule type" value="Genomic_DNA"/>
</dbReference>
<dbReference type="AlphaFoldDB" id="A0A9E4NH14"/>
<comment type="caution">
    <text evidence="13">The sequence shown here is derived from an EMBL/GenBank/DDBJ whole genome shotgun (WGS) entry which is preliminary data.</text>
</comment>
<keyword evidence="5 12" id="KW-0732">Signal</keyword>
<protein>
    <recommendedName>
        <fullName evidence="11">Flagellar L-ring protein</fullName>
    </recommendedName>
    <alternativeName>
        <fullName evidence="11">Basal body L-ring protein</fullName>
    </alternativeName>
</protein>
<organism evidence="13 14">
    <name type="scientific">Candidatus Thiodiazotropha taylori</name>
    <dbReference type="NCBI Taxonomy" id="2792791"/>
    <lineage>
        <taxon>Bacteria</taxon>
        <taxon>Pseudomonadati</taxon>
        <taxon>Pseudomonadota</taxon>
        <taxon>Gammaproteobacteria</taxon>
        <taxon>Chromatiales</taxon>
        <taxon>Sedimenticolaceae</taxon>
        <taxon>Candidatus Thiodiazotropha</taxon>
    </lineage>
</organism>
<dbReference type="InterPro" id="IPR000527">
    <property type="entry name" value="Flag_Lring"/>
</dbReference>
<name>A0A9E4NH14_9GAMM</name>
<dbReference type="PANTHER" id="PTHR34933:SF1">
    <property type="entry name" value="FLAGELLAR L-RING PROTEIN"/>
    <property type="match status" value="1"/>
</dbReference>
<keyword evidence="13" id="KW-0969">Cilium</keyword>
<keyword evidence="13" id="KW-0282">Flagellum</keyword>
<keyword evidence="9 11" id="KW-0998">Cell outer membrane</keyword>
<evidence type="ECO:0000256" key="2">
    <source>
        <dbReference type="ARBA" id="ARBA00004635"/>
    </source>
</evidence>
<dbReference type="GO" id="GO:0009427">
    <property type="term" value="C:bacterial-type flagellum basal body, distal rod, L ring"/>
    <property type="evidence" value="ECO:0007669"/>
    <property type="project" value="InterPro"/>
</dbReference>
<comment type="subunit">
    <text evidence="4 11">The basal body constitutes a major portion of the flagellar organelle and consists of four rings (L,P,S, and M) mounted on a central rod.</text>
</comment>
<evidence type="ECO:0000256" key="11">
    <source>
        <dbReference type="HAMAP-Rule" id="MF_00415"/>
    </source>
</evidence>
<reference evidence="13" key="1">
    <citation type="journal article" date="2021" name="Proc. Natl. Acad. Sci. U.S.A.">
        <title>Global biogeography of chemosynthetic symbionts reveals both localized and globally distributed symbiont groups. .</title>
        <authorList>
            <person name="Osvatic J.T."/>
            <person name="Wilkins L.G.E."/>
            <person name="Leibrecht L."/>
            <person name="Leray M."/>
            <person name="Zauner S."/>
            <person name="Polzin J."/>
            <person name="Camacho Y."/>
            <person name="Gros O."/>
            <person name="van Gils J.A."/>
            <person name="Eisen J.A."/>
            <person name="Petersen J.M."/>
            <person name="Yuen B."/>
        </authorList>
    </citation>
    <scope>NUCLEOTIDE SEQUENCE</scope>
    <source>
        <strain evidence="13">MAGclacostrist055</strain>
    </source>
</reference>
<dbReference type="Proteomes" id="UP000886674">
    <property type="component" value="Unassembled WGS sequence"/>
</dbReference>